<reference evidence="1" key="2">
    <citation type="journal article" date="2022" name="New Phytol.">
        <title>Evolutionary transition to the ectomycorrhizal habit in the genomes of a hyperdiverse lineage of mushroom-forming fungi.</title>
        <authorList>
            <person name="Looney B."/>
            <person name="Miyauchi S."/>
            <person name="Morin E."/>
            <person name="Drula E."/>
            <person name="Courty P.E."/>
            <person name="Kohler A."/>
            <person name="Kuo A."/>
            <person name="LaButti K."/>
            <person name="Pangilinan J."/>
            <person name="Lipzen A."/>
            <person name="Riley R."/>
            <person name="Andreopoulos W."/>
            <person name="He G."/>
            <person name="Johnson J."/>
            <person name="Nolan M."/>
            <person name="Tritt A."/>
            <person name="Barry K.W."/>
            <person name="Grigoriev I.V."/>
            <person name="Nagy L.G."/>
            <person name="Hibbett D."/>
            <person name="Henrissat B."/>
            <person name="Matheny P.B."/>
            <person name="Labbe J."/>
            <person name="Martin F.M."/>
        </authorList>
    </citation>
    <scope>NUCLEOTIDE SEQUENCE</scope>
    <source>
        <strain evidence="1">HHB10654</strain>
    </source>
</reference>
<evidence type="ECO:0000313" key="1">
    <source>
        <dbReference type="EMBL" id="KAI0056695.1"/>
    </source>
</evidence>
<protein>
    <submittedName>
        <fullName evidence="1">Uncharacterized protein</fullName>
    </submittedName>
</protein>
<comment type="caution">
    <text evidence="1">The sequence shown here is derived from an EMBL/GenBank/DDBJ whole genome shotgun (WGS) entry which is preliminary data.</text>
</comment>
<name>A0ACB8SKS2_9AGAM</name>
<accession>A0ACB8SKS2</accession>
<organism evidence="1 2">
    <name type="scientific">Artomyces pyxidatus</name>
    <dbReference type="NCBI Taxonomy" id="48021"/>
    <lineage>
        <taxon>Eukaryota</taxon>
        <taxon>Fungi</taxon>
        <taxon>Dikarya</taxon>
        <taxon>Basidiomycota</taxon>
        <taxon>Agaricomycotina</taxon>
        <taxon>Agaricomycetes</taxon>
        <taxon>Russulales</taxon>
        <taxon>Auriscalpiaceae</taxon>
        <taxon>Artomyces</taxon>
    </lineage>
</organism>
<proteinExistence type="predicted"/>
<dbReference type="Proteomes" id="UP000814140">
    <property type="component" value="Unassembled WGS sequence"/>
</dbReference>
<reference evidence="1" key="1">
    <citation type="submission" date="2021-03" db="EMBL/GenBank/DDBJ databases">
        <authorList>
            <consortium name="DOE Joint Genome Institute"/>
            <person name="Ahrendt S."/>
            <person name="Looney B.P."/>
            <person name="Miyauchi S."/>
            <person name="Morin E."/>
            <person name="Drula E."/>
            <person name="Courty P.E."/>
            <person name="Chicoki N."/>
            <person name="Fauchery L."/>
            <person name="Kohler A."/>
            <person name="Kuo A."/>
            <person name="Labutti K."/>
            <person name="Pangilinan J."/>
            <person name="Lipzen A."/>
            <person name="Riley R."/>
            <person name="Andreopoulos W."/>
            <person name="He G."/>
            <person name="Johnson J."/>
            <person name="Barry K.W."/>
            <person name="Grigoriev I.V."/>
            <person name="Nagy L."/>
            <person name="Hibbett D."/>
            <person name="Henrissat B."/>
            <person name="Matheny P.B."/>
            <person name="Labbe J."/>
            <person name="Martin F."/>
        </authorList>
    </citation>
    <scope>NUCLEOTIDE SEQUENCE</scope>
    <source>
        <strain evidence="1">HHB10654</strain>
    </source>
</reference>
<sequence>LIASGRPKAMAFWLKRGRNYEKPPVIDDFSAYIDEFCAWWTELQPAWRGTEWPLARTTPTGEEWEKTKCGGANGFVIALIMLSWGAGGKLDEGEMRQMASMIEDVRWVLEAMVNGGSSTVNKRKSADEEGGGMNKK</sequence>
<dbReference type="EMBL" id="MU277260">
    <property type="protein sequence ID" value="KAI0056695.1"/>
    <property type="molecule type" value="Genomic_DNA"/>
</dbReference>
<keyword evidence="2" id="KW-1185">Reference proteome</keyword>
<gene>
    <name evidence="1" type="ORF">BV25DRAFT_1813579</name>
</gene>
<feature type="non-terminal residue" evidence="1">
    <location>
        <position position="1"/>
    </location>
</feature>
<evidence type="ECO:0000313" key="2">
    <source>
        <dbReference type="Proteomes" id="UP000814140"/>
    </source>
</evidence>